<sequence length="312" mass="36897">MKREVELVHHDLLTDMRVFVNNIHYRSTHLHKEIEFILVLSGELTVFTNQEKFLLKKGDFIVFNAFQPHEFLANDTAVIYVLQFLPTFFSSFKERLNEVEFLSTPISLSSLQEHKGSLKHFLHCGIDFYQRKENFQLLVKGHAYFFVYHLLSSMNTNILSTKERQAKNERLKQIETIYDFIHENFREKISMTALAERYFFSPNYFSHFFKTNFGTSFQNYLKSLRTTEAERLLKCSKLNLLEIAFECGFSDVKYLNQAIKEKHNLLPKEYRKLQPHANSKMEKTQTTSIDQQQILSTKKSLEKLLSFLSELS</sequence>
<accession>A0A1T4Q7A6</accession>
<dbReference type="GO" id="GO:0043565">
    <property type="term" value="F:sequence-specific DNA binding"/>
    <property type="evidence" value="ECO:0007669"/>
    <property type="project" value="InterPro"/>
</dbReference>
<name>A0A1T4Q7A6_9ENTE</name>
<dbReference type="OrthoDB" id="9799319at2"/>
<dbReference type="PANTHER" id="PTHR43280:SF27">
    <property type="entry name" value="TRANSCRIPTIONAL REGULATOR MTLR"/>
    <property type="match status" value="1"/>
</dbReference>
<dbReference type="GO" id="GO:0003700">
    <property type="term" value="F:DNA-binding transcription factor activity"/>
    <property type="evidence" value="ECO:0007669"/>
    <property type="project" value="InterPro"/>
</dbReference>
<evidence type="ECO:0000313" key="6">
    <source>
        <dbReference type="Proteomes" id="UP000190328"/>
    </source>
</evidence>
<dbReference type="Gene3D" id="2.60.120.10">
    <property type="entry name" value="Jelly Rolls"/>
    <property type="match status" value="1"/>
</dbReference>
<dbReference type="Proteomes" id="UP000190328">
    <property type="component" value="Unassembled WGS sequence"/>
</dbReference>
<dbReference type="InterPro" id="IPR009057">
    <property type="entry name" value="Homeodomain-like_sf"/>
</dbReference>
<keyword evidence="1" id="KW-0805">Transcription regulation</keyword>
<dbReference type="InterPro" id="IPR013096">
    <property type="entry name" value="Cupin_2"/>
</dbReference>
<evidence type="ECO:0000256" key="2">
    <source>
        <dbReference type="ARBA" id="ARBA00023125"/>
    </source>
</evidence>
<keyword evidence="3" id="KW-0804">Transcription</keyword>
<protein>
    <submittedName>
        <fullName evidence="5">AraC-type DNA-binding protein</fullName>
    </submittedName>
</protein>
<dbReference type="PROSITE" id="PS01124">
    <property type="entry name" value="HTH_ARAC_FAMILY_2"/>
    <property type="match status" value="1"/>
</dbReference>
<dbReference type="RefSeq" id="WP_078808008.1">
    <property type="nucleotide sequence ID" value="NZ_FUXI01000026.1"/>
</dbReference>
<dbReference type="Pfam" id="PF07883">
    <property type="entry name" value="Cupin_2"/>
    <property type="match status" value="1"/>
</dbReference>
<dbReference type="SMART" id="SM00342">
    <property type="entry name" value="HTH_ARAC"/>
    <property type="match status" value="1"/>
</dbReference>
<organism evidence="5 6">
    <name type="scientific">Pilibacter termitis</name>
    <dbReference type="NCBI Taxonomy" id="263852"/>
    <lineage>
        <taxon>Bacteria</taxon>
        <taxon>Bacillati</taxon>
        <taxon>Bacillota</taxon>
        <taxon>Bacilli</taxon>
        <taxon>Lactobacillales</taxon>
        <taxon>Enterococcaceae</taxon>
        <taxon>Pilibacter</taxon>
    </lineage>
</organism>
<evidence type="ECO:0000259" key="4">
    <source>
        <dbReference type="PROSITE" id="PS01124"/>
    </source>
</evidence>
<keyword evidence="6" id="KW-1185">Reference proteome</keyword>
<dbReference type="PANTHER" id="PTHR43280">
    <property type="entry name" value="ARAC-FAMILY TRANSCRIPTIONAL REGULATOR"/>
    <property type="match status" value="1"/>
</dbReference>
<dbReference type="Pfam" id="PF12833">
    <property type="entry name" value="HTH_18"/>
    <property type="match status" value="1"/>
</dbReference>
<reference evidence="5 6" key="1">
    <citation type="submission" date="2017-02" db="EMBL/GenBank/DDBJ databases">
        <authorList>
            <person name="Peterson S.W."/>
        </authorList>
    </citation>
    <scope>NUCLEOTIDE SEQUENCE [LARGE SCALE GENOMIC DNA]</scope>
    <source>
        <strain evidence="5 6">ATCC BAA-1030</strain>
    </source>
</reference>
<dbReference type="InterPro" id="IPR014710">
    <property type="entry name" value="RmlC-like_jellyroll"/>
</dbReference>
<feature type="domain" description="HTH araC/xylS-type" evidence="4">
    <location>
        <begin position="175"/>
        <end position="273"/>
    </location>
</feature>
<keyword evidence="2 5" id="KW-0238">DNA-binding</keyword>
<dbReference type="Gene3D" id="1.10.10.60">
    <property type="entry name" value="Homeodomain-like"/>
    <property type="match status" value="2"/>
</dbReference>
<dbReference type="InterPro" id="IPR018060">
    <property type="entry name" value="HTH_AraC"/>
</dbReference>
<dbReference type="SUPFAM" id="SSF51182">
    <property type="entry name" value="RmlC-like cupins"/>
    <property type="match status" value="1"/>
</dbReference>
<dbReference type="STRING" id="263852.SAMN02745116_02090"/>
<dbReference type="AlphaFoldDB" id="A0A1T4Q7A6"/>
<proteinExistence type="predicted"/>
<gene>
    <name evidence="5" type="ORF">SAMN02745116_02090</name>
</gene>
<evidence type="ECO:0000256" key="1">
    <source>
        <dbReference type="ARBA" id="ARBA00023015"/>
    </source>
</evidence>
<dbReference type="InterPro" id="IPR011051">
    <property type="entry name" value="RmlC_Cupin_sf"/>
</dbReference>
<evidence type="ECO:0000313" key="5">
    <source>
        <dbReference type="EMBL" id="SJZ99589.1"/>
    </source>
</evidence>
<dbReference type="CDD" id="cd02209">
    <property type="entry name" value="cupin_XRE_C"/>
    <property type="match status" value="1"/>
</dbReference>
<dbReference type="SUPFAM" id="SSF46689">
    <property type="entry name" value="Homeodomain-like"/>
    <property type="match status" value="2"/>
</dbReference>
<dbReference type="EMBL" id="FUXI01000026">
    <property type="protein sequence ID" value="SJZ99589.1"/>
    <property type="molecule type" value="Genomic_DNA"/>
</dbReference>
<evidence type="ECO:0000256" key="3">
    <source>
        <dbReference type="ARBA" id="ARBA00023163"/>
    </source>
</evidence>